<dbReference type="CDD" id="cd00030">
    <property type="entry name" value="C2"/>
    <property type="match status" value="1"/>
</dbReference>
<dbReference type="EnsemblProtists" id="EKX52258">
    <property type="protein sequence ID" value="EKX52258"/>
    <property type="gene ID" value="GUITHDRAFT_102160"/>
</dbReference>
<dbReference type="SMART" id="SM00064">
    <property type="entry name" value="FYVE"/>
    <property type="match status" value="2"/>
</dbReference>
<evidence type="ECO:0000256" key="5">
    <source>
        <dbReference type="SAM" id="MobiDB-lite"/>
    </source>
</evidence>
<evidence type="ECO:0000256" key="1">
    <source>
        <dbReference type="ARBA" id="ARBA00022723"/>
    </source>
</evidence>
<dbReference type="Pfam" id="PF01363">
    <property type="entry name" value="FYVE"/>
    <property type="match status" value="2"/>
</dbReference>
<dbReference type="GeneID" id="17308740"/>
<evidence type="ECO:0000313" key="9">
    <source>
        <dbReference type="Proteomes" id="UP000011087"/>
    </source>
</evidence>
<evidence type="ECO:0000313" key="8">
    <source>
        <dbReference type="EnsemblProtists" id="EKX52258"/>
    </source>
</evidence>
<dbReference type="STRING" id="905079.L1JVY2"/>
<dbReference type="InterPro" id="IPR017455">
    <property type="entry name" value="Znf_FYVE-rel"/>
</dbReference>
<keyword evidence="9" id="KW-1185">Reference proteome</keyword>
<dbReference type="AlphaFoldDB" id="L1JVY2"/>
<dbReference type="HOGENOM" id="CLU_319923_0_0_1"/>
<dbReference type="SUPFAM" id="SSF49562">
    <property type="entry name" value="C2 domain (Calcium/lipid-binding domain, CaLB)"/>
    <property type="match status" value="1"/>
</dbReference>
<dbReference type="InterPro" id="IPR000306">
    <property type="entry name" value="Znf_FYVE"/>
</dbReference>
<feature type="domain" description="FYVE-type" evidence="6">
    <location>
        <begin position="27"/>
        <end position="83"/>
    </location>
</feature>
<dbReference type="OrthoDB" id="10018316at2759"/>
<dbReference type="Gene3D" id="2.60.40.150">
    <property type="entry name" value="C2 domain"/>
    <property type="match status" value="1"/>
</dbReference>
<proteinExistence type="predicted"/>
<keyword evidence="2 4" id="KW-0863">Zinc-finger</keyword>
<reference evidence="7 9" key="1">
    <citation type="journal article" date="2012" name="Nature">
        <title>Algal genomes reveal evolutionary mosaicism and the fate of nucleomorphs.</title>
        <authorList>
            <consortium name="DOE Joint Genome Institute"/>
            <person name="Curtis B.A."/>
            <person name="Tanifuji G."/>
            <person name="Burki F."/>
            <person name="Gruber A."/>
            <person name="Irimia M."/>
            <person name="Maruyama S."/>
            <person name="Arias M.C."/>
            <person name="Ball S.G."/>
            <person name="Gile G.H."/>
            <person name="Hirakawa Y."/>
            <person name="Hopkins J.F."/>
            <person name="Kuo A."/>
            <person name="Rensing S.A."/>
            <person name="Schmutz J."/>
            <person name="Symeonidi A."/>
            <person name="Elias M."/>
            <person name="Eveleigh R.J."/>
            <person name="Herman E.K."/>
            <person name="Klute M.J."/>
            <person name="Nakayama T."/>
            <person name="Obornik M."/>
            <person name="Reyes-Prieto A."/>
            <person name="Armbrust E.V."/>
            <person name="Aves S.J."/>
            <person name="Beiko R.G."/>
            <person name="Coutinho P."/>
            <person name="Dacks J.B."/>
            <person name="Durnford D.G."/>
            <person name="Fast N.M."/>
            <person name="Green B.R."/>
            <person name="Grisdale C.J."/>
            <person name="Hempel F."/>
            <person name="Henrissat B."/>
            <person name="Hoppner M.P."/>
            <person name="Ishida K."/>
            <person name="Kim E."/>
            <person name="Koreny L."/>
            <person name="Kroth P.G."/>
            <person name="Liu Y."/>
            <person name="Malik S.B."/>
            <person name="Maier U.G."/>
            <person name="McRose D."/>
            <person name="Mock T."/>
            <person name="Neilson J.A."/>
            <person name="Onodera N.T."/>
            <person name="Poole A.M."/>
            <person name="Pritham E.J."/>
            <person name="Richards T.A."/>
            <person name="Rocap G."/>
            <person name="Roy S.W."/>
            <person name="Sarai C."/>
            <person name="Schaack S."/>
            <person name="Shirato S."/>
            <person name="Slamovits C.H."/>
            <person name="Spencer D.F."/>
            <person name="Suzuki S."/>
            <person name="Worden A.Z."/>
            <person name="Zauner S."/>
            <person name="Barry K."/>
            <person name="Bell C."/>
            <person name="Bharti A.K."/>
            <person name="Crow J.A."/>
            <person name="Grimwood J."/>
            <person name="Kramer R."/>
            <person name="Lindquist E."/>
            <person name="Lucas S."/>
            <person name="Salamov A."/>
            <person name="McFadden G.I."/>
            <person name="Lane C.E."/>
            <person name="Keeling P.J."/>
            <person name="Gray M.W."/>
            <person name="Grigoriev I.V."/>
            <person name="Archibald J.M."/>
        </authorList>
    </citation>
    <scope>NUCLEOTIDE SEQUENCE</scope>
    <source>
        <strain evidence="7 9">CCMP2712</strain>
    </source>
</reference>
<dbReference type="Proteomes" id="UP000011087">
    <property type="component" value="Unassembled WGS sequence"/>
</dbReference>
<keyword evidence="3" id="KW-0862">Zinc</keyword>
<dbReference type="PROSITE" id="PS50178">
    <property type="entry name" value="ZF_FYVE"/>
    <property type="match status" value="2"/>
</dbReference>
<dbReference type="SUPFAM" id="SSF57903">
    <property type="entry name" value="FYVE/PHD zinc finger"/>
    <property type="match status" value="2"/>
</dbReference>
<evidence type="ECO:0000256" key="2">
    <source>
        <dbReference type="ARBA" id="ARBA00022771"/>
    </source>
</evidence>
<dbReference type="PaxDb" id="55529-EKX52258"/>
<evidence type="ECO:0000256" key="4">
    <source>
        <dbReference type="PROSITE-ProRule" id="PRU00091"/>
    </source>
</evidence>
<keyword evidence="1" id="KW-0479">Metal-binding</keyword>
<feature type="region of interest" description="Disordered" evidence="5">
    <location>
        <begin position="692"/>
        <end position="736"/>
    </location>
</feature>
<name>L1JVY2_GUITC</name>
<sequence>MSSRYAEPKRTHWEPDYARTTCAAAECEETLQMFRRHHCRRCGKLFCAKCVGGGLIRRLDVNADYSPRGVFCSVCFECFVEKNGWFSPVGSDEWKKASEGFVKDRTQQFLADREECAGEKLYRERLAKEIPFSLAWKKEVIHLLVAESLESDPKRRNVTPKSRQHWVNERNVQVCGNNECRTPFTMNERKHHCRVCGRVFCDACSPKRLDPWRYSDDDRGEAHLVEEKEDEKNSRLERVCHVCYKDLESHRVFLQFRASISASGSHVLSNLYQPISGYVAAIKEAMVKLRRSVEYIERMCALHDSFTGAEEEDPIHLATADILELRAELVVLFKKYEDRFKNRILVWEGWKYCQLLGESSPVVNSAGQPTGLFAWQGRILSYESKEDGQCIIRSDLQHDKVRPGEILYEGEAAGNIEEQLKVFRNLKQQFTSFWSNYKHGSFHSLVQRAETAFLLASNIPKLTRCEDGRIVHQGQIRQSNDWVFAEGSEISGKIEGHILVQVLQASHLDTLGISVKKLSSVAVLRCSGRLKMSSKQKRTASPCWNETFSFPIASVEQDILEIEIISGSHDLGKWAYGIQEIVHEMGGSIKGWVFLTPPAWCNDHSEKAQIRISVKFLSLDVATTSSQENSWGIAGDAKKEISLPKVSTLVDEEEDLRQMSNLLLHDNVIQTVEKELVKDDCVQLQPDPSVISAEAQQEEEEDEKEGLSVAGLEPSHHPQGGEGEETLGSRPEELVDDDKDTIGKLKESYVRTYLAYNEVRRWQPDNQIAEVFARKLQSKVETLLKDTLEAVGGSLQKCVELVDMDWKAVRSEVVMAVKDAGESSFLLTKEDFAKVLPIPAPTNAKNIQEMSQARNFCSKTVLDRAMSLIVVALNVLEKEGGQPNFPQQHQMLERSRNELNKLKQTVKE</sequence>
<dbReference type="RefSeq" id="XP_005839238.1">
    <property type="nucleotide sequence ID" value="XM_005839181.1"/>
</dbReference>
<dbReference type="InterPro" id="IPR000008">
    <property type="entry name" value="C2_dom"/>
</dbReference>
<dbReference type="PANTHER" id="PTHR23164:SF30">
    <property type="entry name" value="EARLY ENDOSOME ANTIGEN 1"/>
    <property type="match status" value="1"/>
</dbReference>
<organism evidence="7">
    <name type="scientific">Guillardia theta (strain CCMP2712)</name>
    <name type="common">Cryptophyte</name>
    <dbReference type="NCBI Taxonomy" id="905079"/>
    <lineage>
        <taxon>Eukaryota</taxon>
        <taxon>Cryptophyceae</taxon>
        <taxon>Pyrenomonadales</taxon>
        <taxon>Geminigeraceae</taxon>
        <taxon>Guillardia</taxon>
    </lineage>
</organism>
<dbReference type="eggNOG" id="KOG1842">
    <property type="taxonomic scope" value="Eukaryota"/>
</dbReference>
<gene>
    <name evidence="7" type="ORF">GUITHDRAFT_102160</name>
</gene>
<dbReference type="InterPro" id="IPR011011">
    <property type="entry name" value="Znf_FYVE_PHD"/>
</dbReference>
<evidence type="ECO:0000259" key="6">
    <source>
        <dbReference type="PROSITE" id="PS50178"/>
    </source>
</evidence>
<dbReference type="PANTHER" id="PTHR23164">
    <property type="entry name" value="EARLY ENDOSOME ANTIGEN 1"/>
    <property type="match status" value="1"/>
</dbReference>
<protein>
    <recommendedName>
        <fullName evidence="6">FYVE-type domain-containing protein</fullName>
    </recommendedName>
</protein>
<feature type="domain" description="FYVE-type" evidence="6">
    <location>
        <begin position="180"/>
        <end position="248"/>
    </location>
</feature>
<dbReference type="GO" id="GO:0008270">
    <property type="term" value="F:zinc ion binding"/>
    <property type="evidence" value="ECO:0007669"/>
    <property type="project" value="UniProtKB-KW"/>
</dbReference>
<dbReference type="InterPro" id="IPR035892">
    <property type="entry name" value="C2_domain_sf"/>
</dbReference>
<dbReference type="InterPro" id="IPR013083">
    <property type="entry name" value="Znf_RING/FYVE/PHD"/>
</dbReference>
<reference evidence="8" key="3">
    <citation type="submission" date="2015-06" db="UniProtKB">
        <authorList>
            <consortium name="EnsemblProtists"/>
        </authorList>
    </citation>
    <scope>IDENTIFICATION</scope>
</reference>
<accession>L1JVY2</accession>
<dbReference type="CDD" id="cd00065">
    <property type="entry name" value="FYVE_like_SF"/>
    <property type="match status" value="1"/>
</dbReference>
<dbReference type="KEGG" id="gtt:GUITHDRAFT_102160"/>
<evidence type="ECO:0000256" key="3">
    <source>
        <dbReference type="ARBA" id="ARBA00022833"/>
    </source>
</evidence>
<evidence type="ECO:0000313" key="7">
    <source>
        <dbReference type="EMBL" id="EKX52258.1"/>
    </source>
</evidence>
<dbReference type="Gene3D" id="3.30.40.10">
    <property type="entry name" value="Zinc/RING finger domain, C3HC4 (zinc finger)"/>
    <property type="match status" value="2"/>
</dbReference>
<dbReference type="Pfam" id="PF00168">
    <property type="entry name" value="C2"/>
    <property type="match status" value="1"/>
</dbReference>
<dbReference type="EMBL" id="JH992973">
    <property type="protein sequence ID" value="EKX52258.1"/>
    <property type="molecule type" value="Genomic_DNA"/>
</dbReference>
<reference evidence="9" key="2">
    <citation type="submission" date="2012-11" db="EMBL/GenBank/DDBJ databases">
        <authorList>
            <person name="Kuo A."/>
            <person name="Curtis B.A."/>
            <person name="Tanifuji G."/>
            <person name="Burki F."/>
            <person name="Gruber A."/>
            <person name="Irimia M."/>
            <person name="Maruyama S."/>
            <person name="Arias M.C."/>
            <person name="Ball S.G."/>
            <person name="Gile G.H."/>
            <person name="Hirakawa Y."/>
            <person name="Hopkins J.F."/>
            <person name="Rensing S.A."/>
            <person name="Schmutz J."/>
            <person name="Symeonidi A."/>
            <person name="Elias M."/>
            <person name="Eveleigh R.J."/>
            <person name="Herman E.K."/>
            <person name="Klute M.J."/>
            <person name="Nakayama T."/>
            <person name="Obornik M."/>
            <person name="Reyes-Prieto A."/>
            <person name="Armbrust E.V."/>
            <person name="Aves S.J."/>
            <person name="Beiko R.G."/>
            <person name="Coutinho P."/>
            <person name="Dacks J.B."/>
            <person name="Durnford D.G."/>
            <person name="Fast N.M."/>
            <person name="Green B.R."/>
            <person name="Grisdale C."/>
            <person name="Hempe F."/>
            <person name="Henrissat B."/>
            <person name="Hoppner M.P."/>
            <person name="Ishida K.-I."/>
            <person name="Kim E."/>
            <person name="Koreny L."/>
            <person name="Kroth P.G."/>
            <person name="Liu Y."/>
            <person name="Malik S.-B."/>
            <person name="Maier U.G."/>
            <person name="McRose D."/>
            <person name="Mock T."/>
            <person name="Neilson J.A."/>
            <person name="Onodera N.T."/>
            <person name="Poole A.M."/>
            <person name="Pritham E.J."/>
            <person name="Richards T.A."/>
            <person name="Rocap G."/>
            <person name="Roy S.W."/>
            <person name="Sarai C."/>
            <person name="Schaack S."/>
            <person name="Shirato S."/>
            <person name="Slamovits C.H."/>
            <person name="Spencer D.F."/>
            <person name="Suzuki S."/>
            <person name="Worden A.Z."/>
            <person name="Zauner S."/>
            <person name="Barry K."/>
            <person name="Bell C."/>
            <person name="Bharti A.K."/>
            <person name="Crow J.A."/>
            <person name="Grimwood J."/>
            <person name="Kramer R."/>
            <person name="Lindquist E."/>
            <person name="Lucas S."/>
            <person name="Salamov A."/>
            <person name="McFadden G.I."/>
            <person name="Lane C.E."/>
            <person name="Keeling P.J."/>
            <person name="Gray M.W."/>
            <person name="Grigoriev I.V."/>
            <person name="Archibald J.M."/>
        </authorList>
    </citation>
    <scope>NUCLEOTIDE SEQUENCE</scope>
    <source>
        <strain evidence="9">CCMP2712</strain>
    </source>
</reference>